<dbReference type="CDD" id="cd20908">
    <property type="entry name" value="SUF4-like"/>
    <property type="match status" value="1"/>
</dbReference>
<dbReference type="InterPro" id="IPR036236">
    <property type="entry name" value="Znf_C2H2_sf"/>
</dbReference>
<keyword evidence="11" id="KW-1185">Reference proteome</keyword>
<dbReference type="EMBL" id="JAZHXJ010000110">
    <property type="protein sequence ID" value="KAL1874218.1"/>
    <property type="molecule type" value="Genomic_DNA"/>
</dbReference>
<dbReference type="PROSITE" id="PS50157">
    <property type="entry name" value="ZINC_FINGER_C2H2_2"/>
    <property type="match status" value="1"/>
</dbReference>
<reference evidence="10 11" key="1">
    <citation type="journal article" date="2024" name="Commun. Biol.">
        <title>Comparative genomic analysis of thermophilic fungi reveals convergent evolutionary adaptations and gene losses.</title>
        <authorList>
            <person name="Steindorff A.S."/>
            <person name="Aguilar-Pontes M.V."/>
            <person name="Robinson A.J."/>
            <person name="Andreopoulos B."/>
            <person name="LaButti K."/>
            <person name="Kuo A."/>
            <person name="Mondo S."/>
            <person name="Riley R."/>
            <person name="Otillar R."/>
            <person name="Haridas S."/>
            <person name="Lipzen A."/>
            <person name="Grimwood J."/>
            <person name="Schmutz J."/>
            <person name="Clum A."/>
            <person name="Reid I.D."/>
            <person name="Moisan M.C."/>
            <person name="Butler G."/>
            <person name="Nguyen T.T.M."/>
            <person name="Dewar K."/>
            <person name="Conant G."/>
            <person name="Drula E."/>
            <person name="Henrissat B."/>
            <person name="Hansel C."/>
            <person name="Singer S."/>
            <person name="Hutchinson M.I."/>
            <person name="de Vries R.P."/>
            <person name="Natvig D.O."/>
            <person name="Powell A.J."/>
            <person name="Tsang A."/>
            <person name="Grigoriev I.V."/>
        </authorList>
    </citation>
    <scope>NUCLEOTIDE SEQUENCE [LARGE SCALE GENOMIC DNA]</scope>
    <source>
        <strain evidence="10 11">ATCC 24622</strain>
    </source>
</reference>
<keyword evidence="3 6" id="KW-0863">Zinc-finger</keyword>
<feature type="region of interest" description="Disordered" evidence="7">
    <location>
        <begin position="116"/>
        <end position="138"/>
    </location>
</feature>
<evidence type="ECO:0000256" key="2">
    <source>
        <dbReference type="ARBA" id="ARBA00022723"/>
    </source>
</evidence>
<dbReference type="InterPro" id="IPR013087">
    <property type="entry name" value="Znf_C2H2_type"/>
</dbReference>
<evidence type="ECO:0000256" key="7">
    <source>
        <dbReference type="SAM" id="MobiDB-lite"/>
    </source>
</evidence>
<comment type="subcellular location">
    <subcellularLocation>
        <location evidence="1">Nucleus</location>
    </subcellularLocation>
</comment>
<dbReference type="SUPFAM" id="SSF57667">
    <property type="entry name" value="beta-beta-alpha zinc fingers"/>
    <property type="match status" value="1"/>
</dbReference>
<dbReference type="Gene3D" id="3.30.160.60">
    <property type="entry name" value="Classic Zinc Finger"/>
    <property type="match status" value="1"/>
</dbReference>
<evidence type="ECO:0000313" key="10">
    <source>
        <dbReference type="EMBL" id="KAL1874218.1"/>
    </source>
</evidence>
<organism evidence="10 11">
    <name type="scientific">Phialemonium thermophilum</name>
    <dbReference type="NCBI Taxonomy" id="223376"/>
    <lineage>
        <taxon>Eukaryota</taxon>
        <taxon>Fungi</taxon>
        <taxon>Dikarya</taxon>
        <taxon>Ascomycota</taxon>
        <taxon>Pezizomycotina</taxon>
        <taxon>Sordariomycetes</taxon>
        <taxon>Sordariomycetidae</taxon>
        <taxon>Cephalothecales</taxon>
        <taxon>Cephalothecaceae</taxon>
        <taxon>Phialemonium</taxon>
    </lineage>
</organism>
<feature type="domain" description="BED-type" evidence="9">
    <location>
        <begin position="13"/>
        <end position="72"/>
    </location>
</feature>
<protein>
    <submittedName>
        <fullName evidence="10">Uncharacterized protein</fullName>
    </submittedName>
</protein>
<keyword evidence="5" id="KW-0539">Nucleus</keyword>
<sequence>MGKKKRGHPDVEELLSRPWCYYCERDFEDLKLLISHQKAKHFKCERCGKRLNTAGGLSVHMNQVHKESLNQVENALPNRQGLDVEIFGMEGVPEDIIQQHNQRIVQNFYTAQAERHAATGNPPPGQSRGQAPAKKFKMETPEEIKKRFAEYRARVAAAKATPNGNIAPAPNVVSPANGPSPGQTVSPFAPPQPGYPYPPPTTAIPGAPSFTPPQGYPPVYPPGAAGVSPPPGAGFNLPARPPSGGPPVTGLPQRPPYGAPAYAPPGAPPAPATGYAPGASTIDELVAGASRQGDEIDNVIRMAEAGVKPTPSRGTAEEATPATAERKAKKEKDKNVRMVYADSEVSPEEKLARMPKYAFTPVA</sequence>
<keyword evidence="4" id="KW-0862">Zinc</keyword>
<evidence type="ECO:0000259" key="9">
    <source>
        <dbReference type="PROSITE" id="PS50808"/>
    </source>
</evidence>
<accession>A0ABR3XE25</accession>
<dbReference type="PANTHER" id="PTHR23215:SF0">
    <property type="entry name" value="BUB3-INTERACTING AND GLEBS MOTIF-CONTAINING PROTEIN ZNF207"/>
    <property type="match status" value="1"/>
</dbReference>
<evidence type="ECO:0000256" key="5">
    <source>
        <dbReference type="ARBA" id="ARBA00023242"/>
    </source>
</evidence>
<feature type="compositionally biased region" description="Basic and acidic residues" evidence="7">
    <location>
        <begin position="324"/>
        <end position="335"/>
    </location>
</feature>
<feature type="compositionally biased region" description="Pro residues" evidence="7">
    <location>
        <begin position="210"/>
        <end position="221"/>
    </location>
</feature>
<feature type="domain" description="C2H2-type" evidence="8">
    <location>
        <begin position="42"/>
        <end position="65"/>
    </location>
</feature>
<evidence type="ECO:0000256" key="3">
    <source>
        <dbReference type="ARBA" id="ARBA00022771"/>
    </source>
</evidence>
<dbReference type="SMART" id="SM00355">
    <property type="entry name" value="ZnF_C2H2"/>
    <property type="match status" value="2"/>
</dbReference>
<evidence type="ECO:0000259" key="8">
    <source>
        <dbReference type="PROSITE" id="PS50157"/>
    </source>
</evidence>
<dbReference type="InterPro" id="IPR003656">
    <property type="entry name" value="Znf_BED"/>
</dbReference>
<feature type="region of interest" description="Disordered" evidence="7">
    <location>
        <begin position="304"/>
        <end position="335"/>
    </location>
</feature>
<gene>
    <name evidence="10" type="ORF">VTK73DRAFT_545</name>
</gene>
<dbReference type="Proteomes" id="UP001586593">
    <property type="component" value="Unassembled WGS sequence"/>
</dbReference>
<feature type="compositionally biased region" description="Pro residues" evidence="7">
    <location>
        <begin position="253"/>
        <end position="271"/>
    </location>
</feature>
<evidence type="ECO:0000256" key="1">
    <source>
        <dbReference type="ARBA" id="ARBA00004123"/>
    </source>
</evidence>
<dbReference type="Pfam" id="PF00096">
    <property type="entry name" value="zf-C2H2"/>
    <property type="match status" value="1"/>
</dbReference>
<feature type="region of interest" description="Disordered" evidence="7">
    <location>
        <begin position="162"/>
        <end position="278"/>
    </location>
</feature>
<dbReference type="PROSITE" id="PS50808">
    <property type="entry name" value="ZF_BED"/>
    <property type="match status" value="1"/>
</dbReference>
<feature type="compositionally biased region" description="Pro residues" evidence="7">
    <location>
        <begin position="188"/>
        <end position="202"/>
    </location>
</feature>
<dbReference type="PANTHER" id="PTHR23215">
    <property type="entry name" value="ZINC FINGER PROTEIN 207"/>
    <property type="match status" value="1"/>
</dbReference>
<name>A0ABR3XE25_9PEZI</name>
<dbReference type="PROSITE" id="PS00028">
    <property type="entry name" value="ZINC_FINGER_C2H2_1"/>
    <property type="match status" value="1"/>
</dbReference>
<keyword evidence="2" id="KW-0479">Metal-binding</keyword>
<comment type="caution">
    <text evidence="10">The sequence shown here is derived from an EMBL/GenBank/DDBJ whole genome shotgun (WGS) entry which is preliminary data.</text>
</comment>
<proteinExistence type="predicted"/>
<evidence type="ECO:0000313" key="11">
    <source>
        <dbReference type="Proteomes" id="UP001586593"/>
    </source>
</evidence>
<evidence type="ECO:0000256" key="4">
    <source>
        <dbReference type="ARBA" id="ARBA00022833"/>
    </source>
</evidence>
<evidence type="ECO:0000256" key="6">
    <source>
        <dbReference type="PROSITE-ProRule" id="PRU00042"/>
    </source>
</evidence>